<evidence type="ECO:0000313" key="2">
    <source>
        <dbReference type="Proteomes" id="UP000772434"/>
    </source>
</evidence>
<proteinExistence type="predicted"/>
<evidence type="ECO:0000313" key="1">
    <source>
        <dbReference type="EMBL" id="KAF9058989.1"/>
    </source>
</evidence>
<keyword evidence="2" id="KW-1185">Reference proteome</keyword>
<name>A0A9P5P8W2_9AGAR</name>
<dbReference type="EMBL" id="JADNRY010000333">
    <property type="protein sequence ID" value="KAF9058989.1"/>
    <property type="molecule type" value="Genomic_DNA"/>
</dbReference>
<dbReference type="AlphaFoldDB" id="A0A9P5P8W2"/>
<accession>A0A9P5P8W2</accession>
<reference evidence="1" key="1">
    <citation type="submission" date="2020-11" db="EMBL/GenBank/DDBJ databases">
        <authorList>
            <consortium name="DOE Joint Genome Institute"/>
            <person name="Ahrendt S."/>
            <person name="Riley R."/>
            <person name="Andreopoulos W."/>
            <person name="Labutti K."/>
            <person name="Pangilinan J."/>
            <person name="Ruiz-Duenas F.J."/>
            <person name="Barrasa J.M."/>
            <person name="Sanchez-Garcia M."/>
            <person name="Camarero S."/>
            <person name="Miyauchi S."/>
            <person name="Serrano A."/>
            <person name="Linde D."/>
            <person name="Babiker R."/>
            <person name="Drula E."/>
            <person name="Ayuso-Fernandez I."/>
            <person name="Pacheco R."/>
            <person name="Padilla G."/>
            <person name="Ferreira P."/>
            <person name="Barriuso J."/>
            <person name="Kellner H."/>
            <person name="Castanera R."/>
            <person name="Alfaro M."/>
            <person name="Ramirez L."/>
            <person name="Pisabarro A.G."/>
            <person name="Kuo A."/>
            <person name="Tritt A."/>
            <person name="Lipzen A."/>
            <person name="He G."/>
            <person name="Yan M."/>
            <person name="Ng V."/>
            <person name="Cullen D."/>
            <person name="Martin F."/>
            <person name="Rosso M.-N."/>
            <person name="Henrissat B."/>
            <person name="Hibbett D."/>
            <person name="Martinez A.T."/>
            <person name="Grigoriev I.V."/>
        </authorList>
    </citation>
    <scope>NUCLEOTIDE SEQUENCE</scope>
    <source>
        <strain evidence="1">AH 40177</strain>
    </source>
</reference>
<sequence length="189" mass="21696">MSSSFLDLPDDILFNVAKSLRVPDLLAARKRHIVDENTEFYLPFRARSSSGKMMSVLKLNALGVVTVTCDCPALRQASNGYLVIGNEFCRHQFRLHYTPTITKGLSSFCVGESPLYQEDIFLYYSDQPNGELQFNLYRLPDPAVVQAGTPVHPTHRGTLYHSRANLECIFFIKYRVEWFLWVYLDVLHL</sequence>
<organism evidence="1 2">
    <name type="scientific">Rhodocollybia butyracea</name>
    <dbReference type="NCBI Taxonomy" id="206335"/>
    <lineage>
        <taxon>Eukaryota</taxon>
        <taxon>Fungi</taxon>
        <taxon>Dikarya</taxon>
        <taxon>Basidiomycota</taxon>
        <taxon>Agaricomycotina</taxon>
        <taxon>Agaricomycetes</taxon>
        <taxon>Agaricomycetidae</taxon>
        <taxon>Agaricales</taxon>
        <taxon>Marasmiineae</taxon>
        <taxon>Omphalotaceae</taxon>
        <taxon>Rhodocollybia</taxon>
    </lineage>
</organism>
<dbReference type="Proteomes" id="UP000772434">
    <property type="component" value="Unassembled WGS sequence"/>
</dbReference>
<comment type="caution">
    <text evidence="1">The sequence shown here is derived from an EMBL/GenBank/DDBJ whole genome shotgun (WGS) entry which is preliminary data.</text>
</comment>
<gene>
    <name evidence="1" type="ORF">BDP27DRAFT_1431953</name>
</gene>
<dbReference type="OrthoDB" id="2688364at2759"/>
<protein>
    <submittedName>
        <fullName evidence="1">Uncharacterized protein</fullName>
    </submittedName>
</protein>